<dbReference type="InterPro" id="IPR036318">
    <property type="entry name" value="FAD-bd_PCMH-like_sf"/>
</dbReference>
<dbReference type="PIRSF" id="PIRSF000136">
    <property type="entry name" value="LGO_GLO"/>
    <property type="match status" value="1"/>
</dbReference>
<reference evidence="4" key="2">
    <citation type="submission" date="2021-09" db="EMBL/GenBank/DDBJ databases">
        <authorList>
            <person name="Gilroy R."/>
        </authorList>
    </citation>
    <scope>NUCLEOTIDE SEQUENCE</scope>
    <source>
        <strain evidence="4">CHK171-7178</strain>
    </source>
</reference>
<evidence type="ECO:0000256" key="2">
    <source>
        <dbReference type="ARBA" id="ARBA00023002"/>
    </source>
</evidence>
<dbReference type="PANTHER" id="PTHR43762:SF1">
    <property type="entry name" value="D-ARABINONO-1,4-LACTONE OXIDASE"/>
    <property type="match status" value="1"/>
</dbReference>
<dbReference type="InterPro" id="IPR006094">
    <property type="entry name" value="Oxid_FAD_bind_N"/>
</dbReference>
<dbReference type="GO" id="GO:0003885">
    <property type="term" value="F:D-arabinono-1,4-lactone oxidase activity"/>
    <property type="evidence" value="ECO:0007669"/>
    <property type="project" value="InterPro"/>
</dbReference>
<comment type="caution">
    <text evidence="4">The sequence shown here is derived from an EMBL/GenBank/DDBJ whole genome shotgun (WGS) entry which is preliminary data.</text>
</comment>
<evidence type="ECO:0000313" key="4">
    <source>
        <dbReference type="EMBL" id="HJF33736.1"/>
    </source>
</evidence>
<dbReference type="InterPro" id="IPR016167">
    <property type="entry name" value="FAD-bd_PCMH_sub1"/>
</dbReference>
<evidence type="ECO:0000313" key="5">
    <source>
        <dbReference type="Proteomes" id="UP000698173"/>
    </source>
</evidence>
<dbReference type="InterPro" id="IPR016169">
    <property type="entry name" value="FAD-bd_PCMH_sub2"/>
</dbReference>
<proteinExistence type="predicted"/>
<dbReference type="Pfam" id="PF04030">
    <property type="entry name" value="ALO"/>
    <property type="match status" value="1"/>
</dbReference>
<dbReference type="InterPro" id="IPR016166">
    <property type="entry name" value="FAD-bd_PCMH"/>
</dbReference>
<accession>A0A921G4Y8</accession>
<name>A0A921G4Y8_SPOPS</name>
<dbReference type="AlphaFoldDB" id="A0A921G4Y8"/>
<evidence type="ECO:0000259" key="3">
    <source>
        <dbReference type="PROSITE" id="PS51387"/>
    </source>
</evidence>
<dbReference type="Pfam" id="PF01565">
    <property type="entry name" value="FAD_binding_4"/>
    <property type="match status" value="1"/>
</dbReference>
<dbReference type="Proteomes" id="UP000698173">
    <property type="component" value="Unassembled WGS sequence"/>
</dbReference>
<dbReference type="InterPro" id="IPR007173">
    <property type="entry name" value="ALO_C"/>
</dbReference>
<protein>
    <submittedName>
        <fullName evidence="4">FAD-binding protein</fullName>
    </submittedName>
</protein>
<organism evidence="4 5">
    <name type="scientific">Sporosarcina psychrophila</name>
    <name type="common">Bacillus psychrophilus</name>
    <dbReference type="NCBI Taxonomy" id="1476"/>
    <lineage>
        <taxon>Bacteria</taxon>
        <taxon>Bacillati</taxon>
        <taxon>Bacillota</taxon>
        <taxon>Bacilli</taxon>
        <taxon>Bacillales</taxon>
        <taxon>Caryophanaceae</taxon>
        <taxon>Sporosarcina</taxon>
    </lineage>
</organism>
<dbReference type="PROSITE" id="PS51387">
    <property type="entry name" value="FAD_PCMH"/>
    <property type="match status" value="1"/>
</dbReference>
<keyword evidence="1" id="KW-0285">Flavoprotein</keyword>
<keyword evidence="2" id="KW-0560">Oxidoreductase</keyword>
<dbReference type="Gene3D" id="1.10.45.10">
    <property type="entry name" value="Vanillyl-alcohol Oxidase, Chain A, domain 4"/>
    <property type="match status" value="1"/>
</dbReference>
<dbReference type="GO" id="GO:0016020">
    <property type="term" value="C:membrane"/>
    <property type="evidence" value="ECO:0007669"/>
    <property type="project" value="InterPro"/>
</dbReference>
<dbReference type="InterPro" id="IPR010031">
    <property type="entry name" value="FAD_lactone_oxidase-like"/>
</dbReference>
<dbReference type="EMBL" id="DYWT01000277">
    <property type="protein sequence ID" value="HJF33736.1"/>
    <property type="molecule type" value="Genomic_DNA"/>
</dbReference>
<feature type="domain" description="FAD-binding PCMH-type" evidence="3">
    <location>
        <begin position="20"/>
        <end position="189"/>
    </location>
</feature>
<dbReference type="Gene3D" id="3.30.43.10">
    <property type="entry name" value="Uridine Diphospho-n-acetylenolpyruvylglucosamine Reductase, domain 2"/>
    <property type="match status" value="1"/>
</dbReference>
<dbReference type="GO" id="GO:0071949">
    <property type="term" value="F:FAD binding"/>
    <property type="evidence" value="ECO:0007669"/>
    <property type="project" value="InterPro"/>
</dbReference>
<dbReference type="Gene3D" id="3.30.70.2520">
    <property type="match status" value="1"/>
</dbReference>
<evidence type="ECO:0000256" key="1">
    <source>
        <dbReference type="ARBA" id="ARBA00022630"/>
    </source>
</evidence>
<dbReference type="SUPFAM" id="SSF56176">
    <property type="entry name" value="FAD-binding/transporter-associated domain-like"/>
    <property type="match status" value="1"/>
</dbReference>
<dbReference type="Gene3D" id="3.30.465.10">
    <property type="match status" value="1"/>
</dbReference>
<reference evidence="4" key="1">
    <citation type="journal article" date="2021" name="PeerJ">
        <title>Extensive microbial diversity within the chicken gut microbiome revealed by metagenomics and culture.</title>
        <authorList>
            <person name="Gilroy R."/>
            <person name="Ravi A."/>
            <person name="Getino M."/>
            <person name="Pursley I."/>
            <person name="Horton D.L."/>
            <person name="Alikhan N.F."/>
            <person name="Baker D."/>
            <person name="Gharbi K."/>
            <person name="Hall N."/>
            <person name="Watson M."/>
            <person name="Adriaenssens E.M."/>
            <person name="Foster-Nyarko E."/>
            <person name="Jarju S."/>
            <person name="Secka A."/>
            <person name="Antonio M."/>
            <person name="Oren A."/>
            <person name="Chaudhuri R.R."/>
            <person name="La Ragione R."/>
            <person name="Hildebrand F."/>
            <person name="Pallen M.J."/>
        </authorList>
    </citation>
    <scope>NUCLEOTIDE SEQUENCE</scope>
    <source>
        <strain evidence="4">CHK171-7178</strain>
    </source>
</reference>
<dbReference type="InterPro" id="IPR016171">
    <property type="entry name" value="Vanillyl_alc_oxidase_C-sub2"/>
</dbReference>
<dbReference type="NCBIfam" id="TIGR01679">
    <property type="entry name" value="bact_FAD_ox"/>
    <property type="match status" value="1"/>
</dbReference>
<gene>
    <name evidence="4" type="ORF">K8V56_18375</name>
</gene>
<sequence>MFSMNAPKKGMKWTNWSGNVKAAPDYYHFPKSVSDIQDIVNSCRIRGVSLRVTGAAHSFSPVAKPESDALSLANLRGLISYDYEAMEARLWGGTHLHEAAQMLASIGMAFENMGDIQEQTIAGAVSTGTHGTGIAFGSLSSQVVAWSWVDGKGEVQHHRRDQSDLSKALSLSLGMLGILLDVTIKTVPLYSLQMKSYQSTVEAALAEWSAGHHNNRHMEWFYFPGTDTVQVKKTNIIPLHKQTLQSKTVVFMKNGLIENAGFKVISEICRVKPSMSRKLTAVSAKSVPNGSKKGIYYEVFPSPRLVKFTETEYAIPLHTFEACIQEIHAFLRAHPFYVHFPIECRVTAGEDAFLSPTQGEETAFIAFHMYKGMDAEPYFKWVHNLMGKYSGRPHFGKVNDLTNDKLQKLYPNVQRFMEIREQYDPNGVFMTKYLKSIFST</sequence>
<dbReference type="PANTHER" id="PTHR43762">
    <property type="entry name" value="L-GULONOLACTONE OXIDASE"/>
    <property type="match status" value="1"/>
</dbReference>